<sequence>MSALEDLVRPSLARIVAPGDGYAPERGEDEYWGSGFFIAPGWLLTCAHVVGKGGAQVWRSRSPVGVTWQGGTTTGEVVLAKPRPEPAQASRGRWDFPDIALVRVHGADDARCIWLSDRAPTIPAPVSLHGWSRQTGALGLRHGVGEASGRDGKALLLTGALPVEGLSGGPVVDLRHGSVIAMNKGVRQTEGAAVPVTALRELYDVRGGDILHTVMREHDLHHLARFNRPGAGTDWTRVQTELRDPGVPGLTPAQRLHLYGHLAQLPPPSGPGEIADLVQEAKSRVVQSDFRSPFPEDLRTWREGAALLHGLRDLGDKAGRPELDLDAVLLYAAKAALHTVLARPGDTDPERLRDFTRWIEEQAVLYAQPVIREDIARLLDDVRRPEAPRFRGAVPASEPPSRTGADVLVDIGEPVYGERYPLSVRLLYDGRDVTPLYSNDLGVRRHELQEHLREPLAEALRLGDRGEHLAVIEAFLPRALLDEPIDEWRLVPEGDGDGAAGEGDEYEETDFFDEQSMPLGLRRTVLLRDRRRNAKPPIPEWRRRWTATERGPLSGIPLRGESTDTGHASGARREGRYGTLRRLSGSGDGCVPVFCGPVGSGAGRQAMDVALAAGHPLVLWRRDGHDHDECRTFHRSAARLLSLAGRAEGLHAHVRDLRIGASDPDIALSEGLTGRIAVLYDPPDRPPYGTEPMRPPPLAGPQAF</sequence>
<dbReference type="Pfam" id="PF13365">
    <property type="entry name" value="Trypsin_2"/>
    <property type="match status" value="1"/>
</dbReference>
<comment type="caution">
    <text evidence="3">The sequence shown here is derived from an EMBL/GenBank/DDBJ whole genome shotgun (WGS) entry which is preliminary data.</text>
</comment>
<feature type="region of interest" description="Disordered" evidence="1">
    <location>
        <begin position="552"/>
        <end position="577"/>
    </location>
</feature>
<gene>
    <name evidence="3" type="ORF">GUR47_14490</name>
</gene>
<proteinExistence type="predicted"/>
<dbReference type="RefSeq" id="WP_164458693.1">
    <property type="nucleotide sequence ID" value="NZ_JAAIFS010000003.1"/>
</dbReference>
<feature type="region of interest" description="Disordered" evidence="1">
    <location>
        <begin position="682"/>
        <end position="704"/>
    </location>
</feature>
<dbReference type="SUPFAM" id="SSF50494">
    <property type="entry name" value="Trypsin-like serine proteases"/>
    <property type="match status" value="1"/>
</dbReference>
<evidence type="ECO:0000259" key="2">
    <source>
        <dbReference type="Pfam" id="PF20028"/>
    </source>
</evidence>
<accession>A0A6B3QNJ8</accession>
<feature type="compositionally biased region" description="Pro residues" evidence="1">
    <location>
        <begin position="693"/>
        <end position="704"/>
    </location>
</feature>
<feature type="region of interest" description="Disordered" evidence="1">
    <location>
        <begin position="491"/>
        <end position="513"/>
    </location>
</feature>
<dbReference type="InterPro" id="IPR009003">
    <property type="entry name" value="Peptidase_S1_PA"/>
</dbReference>
<evidence type="ECO:0000256" key="1">
    <source>
        <dbReference type="SAM" id="MobiDB-lite"/>
    </source>
</evidence>
<dbReference type="Pfam" id="PF20028">
    <property type="entry name" value="VMAP-C"/>
    <property type="match status" value="1"/>
</dbReference>
<protein>
    <submittedName>
        <fullName evidence="3">Trypsin-like peptidase domain-containing protein</fullName>
    </submittedName>
</protein>
<feature type="domain" description="vWA-MoxR associated protein C-terminal" evidence="2">
    <location>
        <begin position="418"/>
        <end position="683"/>
    </location>
</feature>
<feature type="compositionally biased region" description="Acidic residues" evidence="1">
    <location>
        <begin position="502"/>
        <end position="513"/>
    </location>
</feature>
<evidence type="ECO:0000313" key="3">
    <source>
        <dbReference type="EMBL" id="NEV87865.1"/>
    </source>
</evidence>
<dbReference type="AlphaFoldDB" id="A0A6B3QNJ8"/>
<dbReference type="InterPro" id="IPR045450">
    <property type="entry name" value="VMAP_C"/>
</dbReference>
<reference evidence="3" key="1">
    <citation type="journal article" date="2020" name="Microorganisms">
        <title>Isolation, Genomic and Metabolomic Characterization of Streptomyces tendae VITAKN with Quorum Sensing Inhibitory Activity from Southern India.</title>
        <authorList>
            <person name="Ishaque N.M."/>
            <person name="Burgsdorf I."/>
            <person name="Limlingan Malit J.J."/>
            <person name="Saha S."/>
            <person name="Teta R."/>
            <person name="Ewe D."/>
            <person name="Kannabiran K."/>
            <person name="Hrouzek P."/>
            <person name="Steindler L."/>
            <person name="Costantino V."/>
            <person name="Saurav K."/>
        </authorList>
    </citation>
    <scope>NUCLEOTIDE SEQUENCE</scope>
    <source>
        <strain evidence="3">VITAKN</strain>
    </source>
</reference>
<dbReference type="Gene3D" id="2.40.10.120">
    <property type="match status" value="1"/>
</dbReference>
<organism evidence="3">
    <name type="scientific">Streptomyces tendae</name>
    <dbReference type="NCBI Taxonomy" id="1932"/>
    <lineage>
        <taxon>Bacteria</taxon>
        <taxon>Bacillati</taxon>
        <taxon>Actinomycetota</taxon>
        <taxon>Actinomycetes</taxon>
        <taxon>Kitasatosporales</taxon>
        <taxon>Streptomycetaceae</taxon>
        <taxon>Streptomyces</taxon>
    </lineage>
</organism>
<name>A0A6B3QNJ8_STRTE</name>
<dbReference type="EMBL" id="JAAIFS010000003">
    <property type="protein sequence ID" value="NEV87865.1"/>
    <property type="molecule type" value="Genomic_DNA"/>
</dbReference>